<protein>
    <recommendedName>
        <fullName evidence="9">Protein-S-isoprenylcysteine O-methyltransferase</fullName>
    </recommendedName>
</protein>
<organism evidence="7 8">
    <name type="scientific">Cafeteria roenbergensis</name>
    <name type="common">Marine flagellate</name>
    <dbReference type="NCBI Taxonomy" id="33653"/>
    <lineage>
        <taxon>Eukaryota</taxon>
        <taxon>Sar</taxon>
        <taxon>Stramenopiles</taxon>
        <taxon>Bigyra</taxon>
        <taxon>Opalozoa</taxon>
        <taxon>Bicosoecida</taxon>
        <taxon>Cafeteriaceae</taxon>
        <taxon>Cafeteria</taxon>
    </lineage>
</organism>
<evidence type="ECO:0000313" key="8">
    <source>
        <dbReference type="Proteomes" id="UP000325113"/>
    </source>
</evidence>
<name>A0A5A8D721_CAFRO</name>
<dbReference type="PANTHER" id="PTHR12714:SF9">
    <property type="entry name" value="PROTEIN-S-ISOPRENYLCYSTEINE O-METHYLTRANSFERASE"/>
    <property type="match status" value="1"/>
</dbReference>
<evidence type="ECO:0000313" key="7">
    <source>
        <dbReference type="EMBL" id="KAA0160988.1"/>
    </source>
</evidence>
<dbReference type="AlphaFoldDB" id="A0A5A8D721"/>
<evidence type="ECO:0000256" key="6">
    <source>
        <dbReference type="SAM" id="SignalP"/>
    </source>
</evidence>
<dbReference type="Proteomes" id="UP000325113">
    <property type="component" value="Unassembled WGS sequence"/>
</dbReference>
<dbReference type="EMBL" id="VLTM01000039">
    <property type="protein sequence ID" value="KAA0160988.1"/>
    <property type="molecule type" value="Genomic_DNA"/>
</dbReference>
<evidence type="ECO:0000256" key="1">
    <source>
        <dbReference type="ARBA" id="ARBA00004141"/>
    </source>
</evidence>
<dbReference type="Gene3D" id="1.20.120.1630">
    <property type="match status" value="1"/>
</dbReference>
<accession>A0A5A8D721</accession>
<comment type="caution">
    <text evidence="7">The sequence shown here is derived from an EMBL/GenBank/DDBJ whole genome shotgun (WGS) entry which is preliminary data.</text>
</comment>
<comment type="subcellular location">
    <subcellularLocation>
        <location evidence="1">Membrane</location>
        <topology evidence="1">Multi-pass membrane protein</topology>
    </subcellularLocation>
</comment>
<proteinExistence type="predicted"/>
<dbReference type="PANTHER" id="PTHR12714">
    <property type="entry name" value="PROTEIN-S ISOPRENYLCYSTEINE O-METHYLTRANSFERASE"/>
    <property type="match status" value="1"/>
</dbReference>
<sequence>MIARAGRSAWRLFWCGLNALSVLAFGTAHSVLARPHVRRLVAADESTFRAVYTALSGIHLAFVAATWRPVCASLWELGLPSSVRQYRWAVDALLAAPFFLGIAAASGAAPGGGLAFVGLGAASSRSSQTPSVLWTDGVYGIVRHPMYTCLILAMVFTTHMSANRAAAVVGVLGYLYGFGVYLEEKGLAKTFGRQYREYQKRVPAVIPGPLEGAIASLCPCPKL</sequence>
<feature type="transmembrane region" description="Helical" evidence="5">
    <location>
        <begin position="88"/>
        <end position="117"/>
    </location>
</feature>
<keyword evidence="3 5" id="KW-1133">Transmembrane helix</keyword>
<reference evidence="7 8" key="1">
    <citation type="submission" date="2019-07" db="EMBL/GenBank/DDBJ databases">
        <title>Genomes of Cafeteria roenbergensis.</title>
        <authorList>
            <person name="Fischer M.G."/>
            <person name="Hackl T."/>
            <person name="Roman M."/>
        </authorList>
    </citation>
    <scope>NUCLEOTIDE SEQUENCE [LARGE SCALE GENOMIC DNA]</scope>
    <source>
        <strain evidence="7 8">Cflag</strain>
    </source>
</reference>
<dbReference type="UniPathway" id="UPA00753"/>
<feature type="transmembrane region" description="Helical" evidence="5">
    <location>
        <begin position="165"/>
        <end position="182"/>
    </location>
</feature>
<keyword evidence="2 5" id="KW-0812">Transmembrane</keyword>
<feature type="chain" id="PRO_5023119337" description="Protein-S-isoprenylcysteine O-methyltransferase" evidence="6">
    <location>
        <begin position="25"/>
        <end position="223"/>
    </location>
</feature>
<gene>
    <name evidence="7" type="ORF">FNF31_04060</name>
</gene>
<dbReference type="GO" id="GO:0016740">
    <property type="term" value="F:transferase activity"/>
    <property type="evidence" value="ECO:0007669"/>
    <property type="project" value="UniProtKB-ARBA"/>
</dbReference>
<feature type="transmembrane region" description="Helical" evidence="5">
    <location>
        <begin position="49"/>
        <end position="67"/>
    </location>
</feature>
<dbReference type="GO" id="GO:0006656">
    <property type="term" value="P:phosphatidylcholine biosynthetic process"/>
    <property type="evidence" value="ECO:0007669"/>
    <property type="project" value="UniProtKB-UniPathway"/>
</dbReference>
<evidence type="ECO:0000256" key="2">
    <source>
        <dbReference type="ARBA" id="ARBA00022692"/>
    </source>
</evidence>
<evidence type="ECO:0000256" key="4">
    <source>
        <dbReference type="ARBA" id="ARBA00023136"/>
    </source>
</evidence>
<evidence type="ECO:0000256" key="5">
    <source>
        <dbReference type="SAM" id="Phobius"/>
    </source>
</evidence>
<keyword evidence="4 5" id="KW-0472">Membrane</keyword>
<feature type="signal peptide" evidence="6">
    <location>
        <begin position="1"/>
        <end position="24"/>
    </location>
</feature>
<evidence type="ECO:0000256" key="3">
    <source>
        <dbReference type="ARBA" id="ARBA00022989"/>
    </source>
</evidence>
<evidence type="ECO:0008006" key="9">
    <source>
        <dbReference type="Google" id="ProtNLM"/>
    </source>
</evidence>
<dbReference type="GO" id="GO:0016020">
    <property type="term" value="C:membrane"/>
    <property type="evidence" value="ECO:0007669"/>
    <property type="project" value="UniProtKB-SubCell"/>
</dbReference>
<keyword evidence="6" id="KW-0732">Signal</keyword>